<feature type="compositionally biased region" description="Basic and acidic residues" evidence="1">
    <location>
        <begin position="1"/>
        <end position="15"/>
    </location>
</feature>
<organism evidence="2">
    <name type="scientific">Pasiphaea japonica whispovirus</name>
    <dbReference type="NCBI Taxonomy" id="2984286"/>
    <lineage>
        <taxon>Viruses</taxon>
        <taxon>Viruses incertae sedis</taxon>
        <taxon>Naldaviricetes</taxon>
        <taxon>Nimaviridae</taxon>
        <taxon>Whispovirus</taxon>
    </lineage>
</organism>
<feature type="region of interest" description="Disordered" evidence="1">
    <location>
        <begin position="1"/>
        <end position="44"/>
    </location>
</feature>
<reference evidence="2" key="1">
    <citation type="submission" date="2022-10" db="EMBL/GenBank/DDBJ databases">
        <title>Genome sequences of endogenous nimaviruses in decapod crustaceans.</title>
        <authorList>
            <person name="Kawato S."/>
            <person name="Nozaki R."/>
            <person name="Kondo H."/>
            <person name="Hirono I."/>
        </authorList>
    </citation>
    <scope>NUCLEOTIDE SEQUENCE</scope>
    <source>
        <strain evidence="2">Toyama2020</strain>
    </source>
</reference>
<proteinExistence type="predicted"/>
<sequence>MKRKIELGGEDKKDNVGGVVVEEEEMLTPTPSSNLSKKRKPNHDETLHDKYIKKVGKLNPTFPHNEIRQLVNEKFPVAMASILDLFGISLDYSYLIPTEQIKRHIINIIKEAINIPMYKLVYTYLSHFQHMKTVIETYKNDEETSKKLAEVLVNMEPPGKGEDSFADYVNELNFIIKGVIKRVAGVIESKELMKGNGKMANVILSQINLDYNIKVDICIFLTNFICVFGGEDFYTYFMDNEKFVQNIVSKYITKD</sequence>
<name>A0A9C7C9T0_9VIRU</name>
<evidence type="ECO:0000313" key="2">
    <source>
        <dbReference type="EMBL" id="BDT63541.1"/>
    </source>
</evidence>
<protein>
    <submittedName>
        <fullName evidence="2">Wsv310-like protein</fullName>
    </submittedName>
</protein>
<evidence type="ECO:0000256" key="1">
    <source>
        <dbReference type="SAM" id="MobiDB-lite"/>
    </source>
</evidence>
<accession>A0A9C7C9T0</accession>
<dbReference type="EMBL" id="LC738885">
    <property type="protein sequence ID" value="BDT63541.1"/>
    <property type="molecule type" value="Genomic_DNA"/>
</dbReference>